<accession>A0A2G2XSV4</accession>
<comment type="caution">
    <text evidence="3">The sequence shown here is derived from an EMBL/GenBank/DDBJ whole genome shotgun (WGS) entry which is preliminary data.</text>
</comment>
<dbReference type="Pfam" id="PF12076">
    <property type="entry name" value="CER1-like_C"/>
    <property type="match status" value="1"/>
</dbReference>
<evidence type="ECO:0000259" key="2">
    <source>
        <dbReference type="Pfam" id="PF12076"/>
    </source>
</evidence>
<evidence type="ECO:0000313" key="3">
    <source>
        <dbReference type="EMBL" id="PHT60572.1"/>
    </source>
</evidence>
<dbReference type="GO" id="GO:0016020">
    <property type="term" value="C:membrane"/>
    <property type="evidence" value="ECO:0007669"/>
    <property type="project" value="UniProtKB-SubCell"/>
</dbReference>
<dbReference type="Proteomes" id="UP000224567">
    <property type="component" value="Unassembled WGS sequence"/>
</dbReference>
<name>A0A2G2XSV4_CAPBA</name>
<sequence length="572" mass="65552">MGKDESQRDIVYVMMLPYLLSRMVHQQMWISLSRYRTAKGDNRIVDKSIEFDQVDTERNWDDQIILLGLLLYIGYLMSEQAQHMPMWRTDGIIITALIHIGPVEFLYYWLHRALHDHFLYSRYHSHHHSSIVTEPNTVDKTSDTLYEKSLERKAELPDVVHLTHLTTPESIYHLRLGFSSLASKPHTSKWQRDAINKLIEEAIMEADQKGIRVLSLGLLNQAPPTTSILRSPGPGYRNKRGDGLTQDEQMKAPKGTLFIPYSQFPPRKVHKDCFYFNTPAMIAPKHLENVDSCENWLPRRVISAWRIAGILHALEGWNEHECGDMMLDTERVWKANNMVPKRTEIESSLSKGTSEAARLHPLLYELALQSLSQLGAEYDEHGEEECFKRDYANANSPFTEELVKAFSIDRYSVKIKCDGATDLTGDCVFKAFKAIPYLRQQVNYQERVFCPRILRWLSAKTDKNVKKNYLFNLPKDANVHPSLVPINLELKMPFFLTLWSVQTLSDPKVIDRIKIELFGATDITRKTILEGGLVAIDRAVGGGSGATVGANDTPLTVFKANHYEYDHIGYTE</sequence>
<reference evidence="3 4" key="1">
    <citation type="journal article" date="2017" name="Genome Biol.">
        <title>New reference genome sequences of hot pepper reveal the massive evolution of plant disease-resistance genes by retroduplication.</title>
        <authorList>
            <person name="Kim S."/>
            <person name="Park J."/>
            <person name="Yeom S.I."/>
            <person name="Kim Y.M."/>
            <person name="Seo E."/>
            <person name="Kim K.T."/>
            <person name="Kim M.S."/>
            <person name="Lee J.M."/>
            <person name="Cheong K."/>
            <person name="Shin H.S."/>
            <person name="Kim S.B."/>
            <person name="Han K."/>
            <person name="Lee J."/>
            <person name="Park M."/>
            <person name="Lee H.A."/>
            <person name="Lee H.Y."/>
            <person name="Lee Y."/>
            <person name="Oh S."/>
            <person name="Lee J.H."/>
            <person name="Choi E."/>
            <person name="Choi E."/>
            <person name="Lee S.E."/>
            <person name="Jeon J."/>
            <person name="Kim H."/>
            <person name="Choi G."/>
            <person name="Song H."/>
            <person name="Lee J."/>
            <person name="Lee S.C."/>
            <person name="Kwon J.K."/>
            <person name="Lee H.Y."/>
            <person name="Koo N."/>
            <person name="Hong Y."/>
            <person name="Kim R.W."/>
            <person name="Kang W.H."/>
            <person name="Huh J.H."/>
            <person name="Kang B.C."/>
            <person name="Yang T.J."/>
            <person name="Lee Y.H."/>
            <person name="Bennetzen J.L."/>
            <person name="Choi D."/>
        </authorList>
    </citation>
    <scope>NUCLEOTIDE SEQUENCE [LARGE SCALE GENOMIC DNA]</scope>
    <source>
        <strain evidence="4">cv. PBC81</strain>
    </source>
</reference>
<reference evidence="4" key="2">
    <citation type="journal article" date="2017" name="J. Anim. Genet.">
        <title>Multiple reference genome sequences of hot pepper reveal the massive evolution of plant disease resistance genes by retroduplication.</title>
        <authorList>
            <person name="Kim S."/>
            <person name="Park J."/>
            <person name="Yeom S.-I."/>
            <person name="Kim Y.-M."/>
            <person name="Seo E."/>
            <person name="Kim K.-T."/>
            <person name="Kim M.-S."/>
            <person name="Lee J.M."/>
            <person name="Cheong K."/>
            <person name="Shin H.-S."/>
            <person name="Kim S.-B."/>
            <person name="Han K."/>
            <person name="Lee J."/>
            <person name="Park M."/>
            <person name="Lee H.-A."/>
            <person name="Lee H.-Y."/>
            <person name="Lee Y."/>
            <person name="Oh S."/>
            <person name="Lee J.H."/>
            <person name="Choi E."/>
            <person name="Choi E."/>
            <person name="Lee S.E."/>
            <person name="Jeon J."/>
            <person name="Kim H."/>
            <person name="Choi G."/>
            <person name="Song H."/>
            <person name="Lee J."/>
            <person name="Lee S.-C."/>
            <person name="Kwon J.-K."/>
            <person name="Lee H.-Y."/>
            <person name="Koo N."/>
            <person name="Hong Y."/>
            <person name="Kim R.W."/>
            <person name="Kang W.-H."/>
            <person name="Huh J.H."/>
            <person name="Kang B.-C."/>
            <person name="Yang T.-J."/>
            <person name="Lee Y.-H."/>
            <person name="Bennetzen J.L."/>
            <person name="Choi D."/>
        </authorList>
    </citation>
    <scope>NUCLEOTIDE SEQUENCE [LARGE SCALE GENOMIC DNA]</scope>
    <source>
        <strain evidence="4">cv. PBC81</strain>
    </source>
</reference>
<proteinExistence type="predicted"/>
<dbReference type="EMBL" id="MLFT02000001">
    <property type="protein sequence ID" value="PHT60572.1"/>
    <property type="molecule type" value="Genomic_DNA"/>
</dbReference>
<comment type="subcellular location">
    <subcellularLocation>
        <location evidence="1">Membrane</location>
        <topology evidence="1">Multi-pass membrane protein</topology>
    </subcellularLocation>
</comment>
<dbReference type="InterPro" id="IPR021940">
    <property type="entry name" value="CER1-like_C"/>
</dbReference>
<dbReference type="PANTHER" id="PTHR11863">
    <property type="entry name" value="STEROL DESATURASE"/>
    <property type="match status" value="1"/>
</dbReference>
<evidence type="ECO:0000256" key="1">
    <source>
        <dbReference type="ARBA" id="ARBA00004141"/>
    </source>
</evidence>
<organism evidence="3 4">
    <name type="scientific">Capsicum baccatum</name>
    <name type="common">Peruvian pepper</name>
    <dbReference type="NCBI Taxonomy" id="33114"/>
    <lineage>
        <taxon>Eukaryota</taxon>
        <taxon>Viridiplantae</taxon>
        <taxon>Streptophyta</taxon>
        <taxon>Embryophyta</taxon>
        <taxon>Tracheophyta</taxon>
        <taxon>Spermatophyta</taxon>
        <taxon>Magnoliopsida</taxon>
        <taxon>eudicotyledons</taxon>
        <taxon>Gunneridae</taxon>
        <taxon>Pentapetalae</taxon>
        <taxon>asterids</taxon>
        <taxon>lamiids</taxon>
        <taxon>Solanales</taxon>
        <taxon>Solanaceae</taxon>
        <taxon>Solanoideae</taxon>
        <taxon>Capsiceae</taxon>
        <taxon>Capsicum</taxon>
    </lineage>
</organism>
<feature type="domain" description="Very-long-chain aldehyde decarbonylase CER1-like C-terminal" evidence="2">
    <location>
        <begin position="241"/>
        <end position="335"/>
    </location>
</feature>
<evidence type="ECO:0000313" key="4">
    <source>
        <dbReference type="Proteomes" id="UP000224567"/>
    </source>
</evidence>
<dbReference type="InterPro" id="IPR050307">
    <property type="entry name" value="Sterol_Desaturase_Related"/>
</dbReference>
<dbReference type="AlphaFoldDB" id="A0A2G2XSV4"/>
<dbReference type="OrthoDB" id="408954at2759"/>
<dbReference type="STRING" id="33114.A0A2G2XSV4"/>
<protein>
    <submittedName>
        <fullName evidence="3">Protein ECERIFERUM 1</fullName>
    </submittedName>
</protein>
<gene>
    <name evidence="3" type="ORF">CQW23_02935</name>
</gene>
<keyword evidence="4" id="KW-1185">Reference proteome</keyword>